<keyword evidence="1" id="KW-1133">Transmembrane helix</keyword>
<organism evidence="2 3">
    <name type="scientific">Euplotes crassus</name>
    <dbReference type="NCBI Taxonomy" id="5936"/>
    <lineage>
        <taxon>Eukaryota</taxon>
        <taxon>Sar</taxon>
        <taxon>Alveolata</taxon>
        <taxon>Ciliophora</taxon>
        <taxon>Intramacronucleata</taxon>
        <taxon>Spirotrichea</taxon>
        <taxon>Hypotrichia</taxon>
        <taxon>Euplotida</taxon>
        <taxon>Euplotidae</taxon>
        <taxon>Moneuplotes</taxon>
    </lineage>
</organism>
<feature type="transmembrane region" description="Helical" evidence="1">
    <location>
        <begin position="183"/>
        <end position="205"/>
    </location>
</feature>
<dbReference type="Proteomes" id="UP001295684">
    <property type="component" value="Unassembled WGS sequence"/>
</dbReference>
<keyword evidence="1" id="KW-0472">Membrane</keyword>
<keyword evidence="1" id="KW-0812">Transmembrane</keyword>
<sequence length="206" mass="22903">MHYEQSVSPESCLLSSNGVCSSLVMNRWSMLSLSFSSCCQRSGLNLKSCSSDSLITFFSSCRLLTRLSFPKMPNKLLKVSLGLDLDLGLSFSFFLASSLTPWPILSKILIVFPQACLVNCPVLSRTSLPDCSDFSQASLVLSLRPEVLSQNLLVCSWKISPVVSNISFTLSSRASKNPFLKDFINWFFVCAKYLNIMIIAIPMWVI</sequence>
<evidence type="ECO:0000313" key="3">
    <source>
        <dbReference type="Proteomes" id="UP001295684"/>
    </source>
</evidence>
<protein>
    <submittedName>
        <fullName evidence="2">Uncharacterized protein</fullName>
    </submittedName>
</protein>
<keyword evidence="3" id="KW-1185">Reference proteome</keyword>
<name>A0AAD1XJI4_EUPCR</name>
<dbReference type="EMBL" id="CAMPGE010015223">
    <property type="protein sequence ID" value="CAI2373857.1"/>
    <property type="molecule type" value="Genomic_DNA"/>
</dbReference>
<gene>
    <name evidence="2" type="ORF">ECRASSUSDP1_LOCUS15206</name>
</gene>
<dbReference type="AlphaFoldDB" id="A0AAD1XJI4"/>
<proteinExistence type="predicted"/>
<evidence type="ECO:0000256" key="1">
    <source>
        <dbReference type="SAM" id="Phobius"/>
    </source>
</evidence>
<comment type="caution">
    <text evidence="2">The sequence shown here is derived from an EMBL/GenBank/DDBJ whole genome shotgun (WGS) entry which is preliminary data.</text>
</comment>
<evidence type="ECO:0000313" key="2">
    <source>
        <dbReference type="EMBL" id="CAI2373857.1"/>
    </source>
</evidence>
<reference evidence="2" key="1">
    <citation type="submission" date="2023-07" db="EMBL/GenBank/DDBJ databases">
        <authorList>
            <consortium name="AG Swart"/>
            <person name="Singh M."/>
            <person name="Singh A."/>
            <person name="Seah K."/>
            <person name="Emmerich C."/>
        </authorList>
    </citation>
    <scope>NUCLEOTIDE SEQUENCE</scope>
    <source>
        <strain evidence="2">DP1</strain>
    </source>
</reference>
<accession>A0AAD1XJI4</accession>